<protein>
    <submittedName>
        <fullName evidence="2">Glycerophosphoryl diester phosphodiesterase</fullName>
    </submittedName>
</protein>
<gene>
    <name evidence="2" type="ORF">QO014_003756</name>
</gene>
<keyword evidence="3" id="KW-1185">Reference proteome</keyword>
<evidence type="ECO:0000259" key="1">
    <source>
        <dbReference type="Pfam" id="PF03009"/>
    </source>
</evidence>
<dbReference type="InterPro" id="IPR017946">
    <property type="entry name" value="PLC-like_Pdiesterase_TIM-brl"/>
</dbReference>
<evidence type="ECO:0000313" key="3">
    <source>
        <dbReference type="Proteomes" id="UP001241603"/>
    </source>
</evidence>
<feature type="domain" description="GP-PDE" evidence="1">
    <location>
        <begin position="46"/>
        <end position="269"/>
    </location>
</feature>
<dbReference type="SUPFAM" id="SSF51695">
    <property type="entry name" value="PLC-like phosphodiesterases"/>
    <property type="match status" value="1"/>
</dbReference>
<dbReference type="EMBL" id="JAUSVO010000005">
    <property type="protein sequence ID" value="MDQ0439355.1"/>
    <property type="molecule type" value="Genomic_DNA"/>
</dbReference>
<dbReference type="InterPro" id="IPR030395">
    <property type="entry name" value="GP_PDE_dom"/>
</dbReference>
<dbReference type="PANTHER" id="PTHR46211">
    <property type="entry name" value="GLYCEROPHOSPHORYL DIESTER PHOSPHODIESTERASE"/>
    <property type="match status" value="1"/>
</dbReference>
<dbReference type="PANTHER" id="PTHR46211:SF14">
    <property type="entry name" value="GLYCEROPHOSPHODIESTER PHOSPHODIESTERASE"/>
    <property type="match status" value="1"/>
</dbReference>
<organism evidence="2 3">
    <name type="scientific">Kaistia dalseonensis</name>
    <dbReference type="NCBI Taxonomy" id="410840"/>
    <lineage>
        <taxon>Bacteria</taxon>
        <taxon>Pseudomonadati</taxon>
        <taxon>Pseudomonadota</taxon>
        <taxon>Alphaproteobacteria</taxon>
        <taxon>Hyphomicrobiales</taxon>
        <taxon>Kaistiaceae</taxon>
        <taxon>Kaistia</taxon>
    </lineage>
</organism>
<dbReference type="RefSeq" id="WP_266350241.1">
    <property type="nucleotide sequence ID" value="NZ_JAPKNG010000005.1"/>
</dbReference>
<name>A0ABU0HAL2_9HYPH</name>
<proteinExistence type="predicted"/>
<dbReference type="Gene3D" id="3.20.20.190">
    <property type="entry name" value="Phosphatidylinositol (PI) phosphodiesterase"/>
    <property type="match status" value="1"/>
</dbReference>
<dbReference type="Pfam" id="PF03009">
    <property type="entry name" value="GDPD"/>
    <property type="match status" value="1"/>
</dbReference>
<dbReference type="Proteomes" id="UP001241603">
    <property type="component" value="Unassembled WGS sequence"/>
</dbReference>
<sequence length="283" mass="30751">MADGIAIDSDGHRTWLKWHRLQRERADIPFTPRRLAEGLALGASMEVDLRRHGEHGFAVLHDDDLDRETTGHGPVGAASVAELRGLTMREKNGDPSEERVLLLDDLAHLAAADGADGAVIQLDLKEDDAVLDAETAAAFKALIAPVAHRFILSGGDWLAVTRLGADVSGLAIGFDPCDDKTISRLRNVNDVHAFVESALARAPEASMIYLDYRIVLHCDAMGLDIIEDFHKAGKRIDAYTLNADHPRAEATLRRLVALRADQITTDEPGVLQALFESNSTSQG</sequence>
<comment type="caution">
    <text evidence="2">The sequence shown here is derived from an EMBL/GenBank/DDBJ whole genome shotgun (WGS) entry which is preliminary data.</text>
</comment>
<evidence type="ECO:0000313" key="2">
    <source>
        <dbReference type="EMBL" id="MDQ0439355.1"/>
    </source>
</evidence>
<reference evidence="2 3" key="1">
    <citation type="submission" date="2023-07" db="EMBL/GenBank/DDBJ databases">
        <title>Genomic Encyclopedia of Type Strains, Phase IV (KMG-IV): sequencing the most valuable type-strain genomes for metagenomic binning, comparative biology and taxonomic classification.</title>
        <authorList>
            <person name="Goeker M."/>
        </authorList>
    </citation>
    <scope>NUCLEOTIDE SEQUENCE [LARGE SCALE GENOMIC DNA]</scope>
    <source>
        <strain evidence="2 3">B6-8</strain>
    </source>
</reference>
<accession>A0ABU0HAL2</accession>